<evidence type="ECO:0000256" key="1">
    <source>
        <dbReference type="ARBA" id="ARBA00008324"/>
    </source>
</evidence>
<dbReference type="RefSeq" id="WP_041417012.1">
    <property type="nucleotide sequence ID" value="NZ_PESE01000001.1"/>
</dbReference>
<keyword evidence="2" id="KW-0378">Hydrolase</keyword>
<accession>A0A318P7A0</accession>
<dbReference type="InterPro" id="IPR003736">
    <property type="entry name" value="PAAI_dom"/>
</dbReference>
<dbReference type="EMBL" id="PESE01000001">
    <property type="protein sequence ID" value="PYD40655.1"/>
    <property type="molecule type" value="Genomic_DNA"/>
</dbReference>
<dbReference type="NCBIfam" id="TIGR02286">
    <property type="entry name" value="PaaD"/>
    <property type="match status" value="1"/>
</dbReference>
<dbReference type="OrthoDB" id="32575at2"/>
<evidence type="ECO:0000259" key="3">
    <source>
        <dbReference type="Pfam" id="PF03061"/>
    </source>
</evidence>
<dbReference type="InterPro" id="IPR006683">
    <property type="entry name" value="Thioestr_dom"/>
</dbReference>
<dbReference type="Pfam" id="PF03061">
    <property type="entry name" value="4HBT"/>
    <property type="match status" value="1"/>
</dbReference>
<dbReference type="GO" id="GO:0016289">
    <property type="term" value="F:acyl-CoA hydrolase activity"/>
    <property type="evidence" value="ECO:0007669"/>
    <property type="project" value="TreeGrafter"/>
</dbReference>
<evidence type="ECO:0000313" key="5">
    <source>
        <dbReference type="Proteomes" id="UP000248196"/>
    </source>
</evidence>
<dbReference type="SUPFAM" id="SSF54637">
    <property type="entry name" value="Thioesterase/thiol ester dehydrase-isomerase"/>
    <property type="match status" value="1"/>
</dbReference>
<gene>
    <name evidence="4" type="primary">paaD</name>
    <name evidence="4" type="ORF">CT690_05020</name>
</gene>
<evidence type="ECO:0000256" key="2">
    <source>
        <dbReference type="ARBA" id="ARBA00022801"/>
    </source>
</evidence>
<dbReference type="FunFam" id="3.10.129.10:FF:000022">
    <property type="entry name" value="Phenylacetic acid degradation protein"/>
    <property type="match status" value="1"/>
</dbReference>
<reference evidence="4 5" key="1">
    <citation type="submission" date="2017-11" db="EMBL/GenBank/DDBJ databases">
        <title>Genome sequence of the oocydin A producing rhizobacterium Serratia plymuthica 4Rx5.</title>
        <authorList>
            <person name="Matilla M.A."/>
            <person name="Udaondo Z."/>
            <person name="Salmond G.P.C."/>
        </authorList>
    </citation>
    <scope>NUCLEOTIDE SEQUENCE [LARGE SCALE GENOMIC DNA]</scope>
    <source>
        <strain evidence="4 5">4Rx5</strain>
    </source>
</reference>
<dbReference type="InterPro" id="IPR029069">
    <property type="entry name" value="HotDog_dom_sf"/>
</dbReference>
<dbReference type="InterPro" id="IPR011973">
    <property type="entry name" value="PaaD"/>
</dbReference>
<comment type="similarity">
    <text evidence="1">Belongs to the thioesterase PaaI family.</text>
</comment>
<organism evidence="4 5">
    <name type="scientific">Serratia plymuthica</name>
    <dbReference type="NCBI Taxonomy" id="82996"/>
    <lineage>
        <taxon>Bacteria</taxon>
        <taxon>Pseudomonadati</taxon>
        <taxon>Pseudomonadota</taxon>
        <taxon>Gammaproteobacteria</taxon>
        <taxon>Enterobacterales</taxon>
        <taxon>Yersiniaceae</taxon>
        <taxon>Serratia</taxon>
    </lineage>
</organism>
<dbReference type="Proteomes" id="UP000248196">
    <property type="component" value="Unassembled WGS sequence"/>
</dbReference>
<sequence length="146" mass="15754">MNANTPYVLAQRCAERMFQQDTCAQAMGMQVEDVDAGFARISMTVGPQMLNGHRTCHGGQLFSLADTAFAYACNSQGLAAVASGCSIDFIRPALAGDRLTASAELRHQGKTTGLYDVEIVNQQGKTVAWFRGRAHRLGYPVLGEQP</sequence>
<protein>
    <submittedName>
        <fullName evidence="4">Phenylacetic acid degradation protein PaaD</fullName>
    </submittedName>
</protein>
<dbReference type="PANTHER" id="PTHR42856:SF1">
    <property type="entry name" value="ACYL-COENZYME A THIOESTERASE PAAI"/>
    <property type="match status" value="1"/>
</dbReference>
<comment type="caution">
    <text evidence="4">The sequence shown here is derived from an EMBL/GenBank/DDBJ whole genome shotgun (WGS) entry which is preliminary data.</text>
</comment>
<dbReference type="PANTHER" id="PTHR42856">
    <property type="entry name" value="ACYL-COENZYME A THIOESTERASE PAAI"/>
    <property type="match status" value="1"/>
</dbReference>
<dbReference type="NCBIfam" id="TIGR00369">
    <property type="entry name" value="unchar_dom_1"/>
    <property type="match status" value="1"/>
</dbReference>
<proteinExistence type="inferred from homology"/>
<dbReference type="CDD" id="cd03443">
    <property type="entry name" value="PaaI_thioesterase"/>
    <property type="match status" value="1"/>
</dbReference>
<feature type="domain" description="Thioesterase" evidence="3">
    <location>
        <begin position="55"/>
        <end position="128"/>
    </location>
</feature>
<dbReference type="Gene3D" id="3.10.129.10">
    <property type="entry name" value="Hotdog Thioesterase"/>
    <property type="match status" value="1"/>
</dbReference>
<dbReference type="InterPro" id="IPR052723">
    <property type="entry name" value="Acyl-CoA_thioesterase_PaaI"/>
</dbReference>
<evidence type="ECO:0000313" key="4">
    <source>
        <dbReference type="EMBL" id="PYD40655.1"/>
    </source>
</evidence>
<name>A0A318P7A0_SERPL</name>
<dbReference type="AlphaFoldDB" id="A0A318P7A0"/>